<dbReference type="Pfam" id="PF00579">
    <property type="entry name" value="tRNA-synt_1b"/>
    <property type="match status" value="1"/>
</dbReference>
<dbReference type="InterPro" id="IPR014729">
    <property type="entry name" value="Rossmann-like_a/b/a_fold"/>
</dbReference>
<comment type="similarity">
    <text evidence="10">Belongs to the class-I aminoacyl-tRNA synthetase family.</text>
</comment>
<evidence type="ECO:0000256" key="3">
    <source>
        <dbReference type="ARBA" id="ARBA00022741"/>
    </source>
</evidence>
<dbReference type="PROSITE" id="PS00178">
    <property type="entry name" value="AA_TRNA_LIGASE_I"/>
    <property type="match status" value="1"/>
</dbReference>
<dbReference type="GO" id="GO:0005829">
    <property type="term" value="C:cytosol"/>
    <property type="evidence" value="ECO:0007669"/>
    <property type="project" value="TreeGrafter"/>
</dbReference>
<dbReference type="Gene3D" id="1.10.240.10">
    <property type="entry name" value="Tyrosyl-Transfer RNA Synthetase"/>
    <property type="match status" value="1"/>
</dbReference>
<sequence>MLLRRHFLKAQRPLLLRSVRSYAPLQIRSISNNVVQDLQDRGLVQQTTSGSLKDACMQPMTCYVGADPSAPSLHIGNLLTLIPLLHFYLAGHTALTLVGGATIQVGDPSGRKTERTAMEKQAQLDNVEKIKKQFEDMVRNGREYAIARGYSADKIGKHEVVDNADWTTGITLLDFLGTVGRNVRVGQMLARDSVKTRLDSPEGISFSEFTYQLLQAYDFWHLYNSKGCKVQIGGSDQWGNITAGTDLISKLRRRAQEETAEQQRAAEPYGLTVPLLTTSTGEKFGKSAGNAIWLDPGMTSPYDLWQFFYRTVDQDVESYLRVFTLLPLSKIAAVAEEHRRDPKRRIASTLLAREVTELVHGQEAAKAAEYCKDLLFPSQHGMDPKVPELKAASILEAFKNDKRRLVTMKRKNVIGEMISKFLVTLGAVPSRKEATRLIKDRAIRFGQQLHIPADPREEVREENFIEGQVLPVRVGKTEFYFVKIEE</sequence>
<keyword evidence="5 10" id="KW-0648">Protein biosynthesis</keyword>
<keyword evidence="2 10" id="KW-0436">Ligase</keyword>
<accession>A0A0E9NHL8</accession>
<dbReference type="OMA" id="FKLYCGA"/>
<dbReference type="FunFam" id="1.10.240.10:FF:000001">
    <property type="entry name" value="Tyrosine--tRNA ligase"/>
    <property type="match status" value="1"/>
</dbReference>
<protein>
    <recommendedName>
        <fullName evidence="1 10">Tyrosine--tRNA ligase</fullName>
        <ecNumber evidence="1 10">6.1.1.1</ecNumber>
    </recommendedName>
    <alternativeName>
        <fullName evidence="7 10">Tyrosyl-tRNA synthetase</fullName>
    </alternativeName>
</protein>
<proteinExistence type="inferred from homology"/>
<name>A0A0E9NHL8_SAICN</name>
<dbReference type="PRINTS" id="PR01040">
    <property type="entry name" value="TRNASYNTHTYR"/>
</dbReference>
<dbReference type="GO" id="GO:0005739">
    <property type="term" value="C:mitochondrion"/>
    <property type="evidence" value="ECO:0007669"/>
    <property type="project" value="TreeGrafter"/>
</dbReference>
<dbReference type="PROSITE" id="PS50889">
    <property type="entry name" value="S4"/>
    <property type="match status" value="1"/>
</dbReference>
<dbReference type="EMBL" id="BACD03000021">
    <property type="protein sequence ID" value="GAO49318.1"/>
    <property type="molecule type" value="Genomic_DNA"/>
</dbReference>
<gene>
    <name evidence="11" type="ORF">G7K_3469-t1</name>
</gene>
<reference evidence="11 12" key="2">
    <citation type="journal article" date="2014" name="J. Gen. Appl. Microbiol.">
        <title>The early diverging ascomycetous budding yeast Saitoella complicata has three histone deacetylases belonging to the Clr6, Hos2, and Rpd3 lineages.</title>
        <authorList>
            <person name="Nishida H."/>
            <person name="Matsumoto T."/>
            <person name="Kondo S."/>
            <person name="Hamamoto M."/>
            <person name="Yoshikawa H."/>
        </authorList>
    </citation>
    <scope>NUCLEOTIDE SEQUENCE [LARGE SCALE GENOMIC DNA]</scope>
    <source>
        <strain evidence="11 12">NRRL Y-17804</strain>
    </source>
</reference>
<organism evidence="11 12">
    <name type="scientific">Saitoella complicata (strain BCRC 22490 / CBS 7301 / JCM 7358 / NBRC 10748 / NRRL Y-17804)</name>
    <dbReference type="NCBI Taxonomy" id="698492"/>
    <lineage>
        <taxon>Eukaryota</taxon>
        <taxon>Fungi</taxon>
        <taxon>Dikarya</taxon>
        <taxon>Ascomycota</taxon>
        <taxon>Taphrinomycotina</taxon>
        <taxon>Taphrinomycotina incertae sedis</taxon>
        <taxon>Saitoella</taxon>
    </lineage>
</organism>
<dbReference type="InterPro" id="IPR002307">
    <property type="entry name" value="Tyr-tRNA-ligase"/>
</dbReference>
<comment type="caution">
    <text evidence="11">The sequence shown here is derived from an EMBL/GenBank/DDBJ whole genome shotgun (WGS) entry which is preliminary data.</text>
</comment>
<dbReference type="Proteomes" id="UP000033140">
    <property type="component" value="Unassembled WGS sequence"/>
</dbReference>
<keyword evidence="12" id="KW-1185">Reference proteome</keyword>
<dbReference type="HAMAP" id="MF_02006">
    <property type="entry name" value="Tyr_tRNA_synth_type1"/>
    <property type="match status" value="1"/>
</dbReference>
<evidence type="ECO:0000256" key="7">
    <source>
        <dbReference type="ARBA" id="ARBA00033323"/>
    </source>
</evidence>
<keyword evidence="6 10" id="KW-0030">Aminoacyl-tRNA synthetase</keyword>
<evidence type="ECO:0000256" key="1">
    <source>
        <dbReference type="ARBA" id="ARBA00013160"/>
    </source>
</evidence>
<evidence type="ECO:0000313" key="12">
    <source>
        <dbReference type="Proteomes" id="UP000033140"/>
    </source>
</evidence>
<dbReference type="SUPFAM" id="SSF55174">
    <property type="entry name" value="Alpha-L RNA-binding motif"/>
    <property type="match status" value="1"/>
</dbReference>
<dbReference type="SUPFAM" id="SSF52374">
    <property type="entry name" value="Nucleotidylyl transferase"/>
    <property type="match status" value="1"/>
</dbReference>
<dbReference type="GO" id="GO:0006437">
    <property type="term" value="P:tyrosyl-tRNA aminoacylation"/>
    <property type="evidence" value="ECO:0007669"/>
    <property type="project" value="InterPro"/>
</dbReference>
<comment type="catalytic activity">
    <reaction evidence="8 10">
        <text>tRNA(Tyr) + L-tyrosine + ATP = L-tyrosyl-tRNA(Tyr) + AMP + diphosphate + H(+)</text>
        <dbReference type="Rhea" id="RHEA:10220"/>
        <dbReference type="Rhea" id="RHEA-COMP:9706"/>
        <dbReference type="Rhea" id="RHEA-COMP:9707"/>
        <dbReference type="ChEBI" id="CHEBI:15378"/>
        <dbReference type="ChEBI" id="CHEBI:30616"/>
        <dbReference type="ChEBI" id="CHEBI:33019"/>
        <dbReference type="ChEBI" id="CHEBI:58315"/>
        <dbReference type="ChEBI" id="CHEBI:78442"/>
        <dbReference type="ChEBI" id="CHEBI:78536"/>
        <dbReference type="ChEBI" id="CHEBI:456215"/>
        <dbReference type="EC" id="6.1.1.1"/>
    </reaction>
</comment>
<dbReference type="GO" id="GO:0005524">
    <property type="term" value="F:ATP binding"/>
    <property type="evidence" value="ECO:0007669"/>
    <property type="project" value="UniProtKB-KW"/>
</dbReference>
<dbReference type="PANTHER" id="PTHR11766">
    <property type="entry name" value="TYROSYL-TRNA SYNTHETASE"/>
    <property type="match status" value="1"/>
</dbReference>
<evidence type="ECO:0000256" key="8">
    <source>
        <dbReference type="ARBA" id="ARBA00048248"/>
    </source>
</evidence>
<dbReference type="EC" id="6.1.1.1" evidence="1 10"/>
<keyword evidence="4 10" id="KW-0067">ATP-binding</keyword>
<dbReference type="Gene3D" id="3.10.290.10">
    <property type="entry name" value="RNA-binding S4 domain"/>
    <property type="match status" value="1"/>
</dbReference>
<dbReference type="CDD" id="cd00805">
    <property type="entry name" value="TyrRS_core"/>
    <property type="match status" value="1"/>
</dbReference>
<dbReference type="InterPro" id="IPR036986">
    <property type="entry name" value="S4_RNA-bd_sf"/>
</dbReference>
<dbReference type="InterPro" id="IPR024107">
    <property type="entry name" value="Tyr-tRNA-ligase_bac_1"/>
</dbReference>
<evidence type="ECO:0000256" key="6">
    <source>
        <dbReference type="ARBA" id="ARBA00023146"/>
    </source>
</evidence>
<dbReference type="OrthoDB" id="337870at2759"/>
<dbReference type="RefSeq" id="XP_019022368.1">
    <property type="nucleotide sequence ID" value="XM_019170294.1"/>
</dbReference>
<dbReference type="NCBIfam" id="TIGR00234">
    <property type="entry name" value="tyrS"/>
    <property type="match status" value="1"/>
</dbReference>
<dbReference type="Gene3D" id="3.40.50.620">
    <property type="entry name" value="HUPs"/>
    <property type="match status" value="1"/>
</dbReference>
<evidence type="ECO:0000256" key="4">
    <source>
        <dbReference type="ARBA" id="ARBA00022840"/>
    </source>
</evidence>
<evidence type="ECO:0000313" key="11">
    <source>
        <dbReference type="EMBL" id="GAO49318.1"/>
    </source>
</evidence>
<evidence type="ECO:0000256" key="2">
    <source>
        <dbReference type="ARBA" id="ARBA00022598"/>
    </source>
</evidence>
<dbReference type="AlphaFoldDB" id="A0A0E9NHL8"/>
<dbReference type="GO" id="GO:0004831">
    <property type="term" value="F:tyrosine-tRNA ligase activity"/>
    <property type="evidence" value="ECO:0007669"/>
    <property type="project" value="UniProtKB-EC"/>
</dbReference>
<dbReference type="InterPro" id="IPR024088">
    <property type="entry name" value="Tyr-tRNA-ligase_bac-type"/>
</dbReference>
<dbReference type="InterPro" id="IPR001412">
    <property type="entry name" value="aa-tRNA-synth_I_CS"/>
</dbReference>
<reference evidence="11 12" key="3">
    <citation type="journal article" date="2015" name="Genome Announc.">
        <title>Draft Genome Sequence of the Archiascomycetous Yeast Saitoella complicata.</title>
        <authorList>
            <person name="Yamauchi K."/>
            <person name="Kondo S."/>
            <person name="Hamamoto M."/>
            <person name="Takahashi Y."/>
            <person name="Ogura Y."/>
            <person name="Hayashi T."/>
            <person name="Nishida H."/>
        </authorList>
    </citation>
    <scope>NUCLEOTIDE SEQUENCE [LARGE SCALE GENOMIC DNA]</scope>
    <source>
        <strain evidence="11 12">NRRL Y-17804</strain>
    </source>
</reference>
<evidence type="ECO:0000256" key="10">
    <source>
        <dbReference type="RuleBase" id="RU361234"/>
    </source>
</evidence>
<dbReference type="STRING" id="698492.A0A0E9NHL8"/>
<dbReference type="GO" id="GO:0003723">
    <property type="term" value="F:RNA binding"/>
    <property type="evidence" value="ECO:0007669"/>
    <property type="project" value="UniProtKB-KW"/>
</dbReference>
<dbReference type="PANTHER" id="PTHR11766:SF0">
    <property type="entry name" value="TYROSINE--TRNA LIGASE, MITOCHONDRIAL"/>
    <property type="match status" value="1"/>
</dbReference>
<dbReference type="InterPro" id="IPR002305">
    <property type="entry name" value="aa-tRNA-synth_Ic"/>
</dbReference>
<keyword evidence="3 10" id="KW-0547">Nucleotide-binding</keyword>
<evidence type="ECO:0000256" key="9">
    <source>
        <dbReference type="PROSITE-ProRule" id="PRU00182"/>
    </source>
</evidence>
<reference evidence="11 12" key="1">
    <citation type="journal article" date="2011" name="J. Gen. Appl. Microbiol.">
        <title>Draft genome sequencing of the enigmatic yeast Saitoella complicata.</title>
        <authorList>
            <person name="Nishida H."/>
            <person name="Hamamoto M."/>
            <person name="Sugiyama J."/>
        </authorList>
    </citation>
    <scope>NUCLEOTIDE SEQUENCE [LARGE SCALE GENOMIC DNA]</scope>
    <source>
        <strain evidence="11 12">NRRL Y-17804</strain>
    </source>
</reference>
<keyword evidence="9" id="KW-0694">RNA-binding</keyword>
<evidence type="ECO:0000256" key="5">
    <source>
        <dbReference type="ARBA" id="ARBA00022917"/>
    </source>
</evidence>